<dbReference type="Proteomes" id="UP000823922">
    <property type="component" value="Unassembled WGS sequence"/>
</dbReference>
<proteinExistence type="predicted"/>
<name>A0A9D2QMW9_9FIRM</name>
<reference evidence="1" key="1">
    <citation type="journal article" date="2021" name="PeerJ">
        <title>Extensive microbial diversity within the chicken gut microbiome revealed by metagenomics and culture.</title>
        <authorList>
            <person name="Gilroy R."/>
            <person name="Ravi A."/>
            <person name="Getino M."/>
            <person name="Pursley I."/>
            <person name="Horton D.L."/>
            <person name="Alikhan N.F."/>
            <person name="Baker D."/>
            <person name="Gharbi K."/>
            <person name="Hall N."/>
            <person name="Watson M."/>
            <person name="Adriaenssens E.M."/>
            <person name="Foster-Nyarko E."/>
            <person name="Jarju S."/>
            <person name="Secka A."/>
            <person name="Antonio M."/>
            <person name="Oren A."/>
            <person name="Chaudhuri R.R."/>
            <person name="La Ragione R."/>
            <person name="Hildebrand F."/>
            <person name="Pallen M.J."/>
        </authorList>
    </citation>
    <scope>NUCLEOTIDE SEQUENCE</scope>
    <source>
        <strain evidence="1">ChiBcec1-1630</strain>
    </source>
</reference>
<evidence type="ECO:0000313" key="1">
    <source>
        <dbReference type="EMBL" id="HJC89002.1"/>
    </source>
</evidence>
<accession>A0A9D2QMW9</accession>
<protein>
    <submittedName>
        <fullName evidence="1">Uncharacterized protein</fullName>
    </submittedName>
</protein>
<evidence type="ECO:0000313" key="2">
    <source>
        <dbReference type="Proteomes" id="UP000823922"/>
    </source>
</evidence>
<gene>
    <name evidence="1" type="ORF">H9926_13430</name>
</gene>
<dbReference type="AlphaFoldDB" id="A0A9D2QMW9"/>
<dbReference type="EMBL" id="DWVS01000345">
    <property type="protein sequence ID" value="HJC89002.1"/>
    <property type="molecule type" value="Genomic_DNA"/>
</dbReference>
<organism evidence="1 2">
    <name type="scientific">Candidatus Eisenbergiella intestinigallinarum</name>
    <dbReference type="NCBI Taxonomy" id="2838549"/>
    <lineage>
        <taxon>Bacteria</taxon>
        <taxon>Bacillati</taxon>
        <taxon>Bacillota</taxon>
        <taxon>Clostridia</taxon>
        <taxon>Lachnospirales</taxon>
        <taxon>Lachnospiraceae</taxon>
        <taxon>Eisenbergiella</taxon>
    </lineage>
</organism>
<comment type="caution">
    <text evidence="1">The sequence shown here is derived from an EMBL/GenBank/DDBJ whole genome shotgun (WGS) entry which is preliminary data.</text>
</comment>
<reference evidence="1" key="2">
    <citation type="submission" date="2021-04" db="EMBL/GenBank/DDBJ databases">
        <authorList>
            <person name="Gilroy R."/>
        </authorList>
    </citation>
    <scope>NUCLEOTIDE SEQUENCE</scope>
    <source>
        <strain evidence="1">ChiBcec1-1630</strain>
    </source>
</reference>
<sequence>MNERGKSLYSSALVRLPEPRFVVFYNGLRNAEDDMILKLSDSFERKEGDPALELKVRFLNINQGSNPELMKKCRTLREYSEFVVRVRKCVKEEASLVDAVERAVTECIRDGILEDFLRKQRSEVVAMSILEYDREEELKKLRDAEYENGKTDGKAEGRAEGKAEDLLLILEFRWRVPGWLKERIFQEADVFCLENWMKAAMSAGTLEDFLKKAGLAEN</sequence>